<feature type="domain" description="Plastocyanin-like" evidence="11">
    <location>
        <begin position="599"/>
        <end position="726"/>
    </location>
</feature>
<dbReference type="EMBL" id="JAJVDC020000007">
    <property type="protein sequence ID" value="KAL1636303.1"/>
    <property type="molecule type" value="Genomic_DNA"/>
</dbReference>
<dbReference type="InterPro" id="IPR001117">
    <property type="entry name" value="Cu-oxidase_2nd"/>
</dbReference>
<evidence type="ECO:0000259" key="10">
    <source>
        <dbReference type="Pfam" id="PF00394"/>
    </source>
</evidence>
<evidence type="ECO:0000256" key="8">
    <source>
        <dbReference type="SAM" id="MobiDB-lite"/>
    </source>
</evidence>
<evidence type="ECO:0000259" key="11">
    <source>
        <dbReference type="Pfam" id="PF07731"/>
    </source>
</evidence>
<comment type="cofactor">
    <cofactor evidence="2">
        <name>Cu cation</name>
        <dbReference type="ChEBI" id="CHEBI:23378"/>
    </cofactor>
</comment>
<dbReference type="Proteomes" id="UP001521116">
    <property type="component" value="Unassembled WGS sequence"/>
</dbReference>
<feature type="region of interest" description="Disordered" evidence="8">
    <location>
        <begin position="26"/>
        <end position="71"/>
    </location>
</feature>
<dbReference type="InterPro" id="IPR045087">
    <property type="entry name" value="Cu-oxidase_fam"/>
</dbReference>
<evidence type="ECO:0000256" key="2">
    <source>
        <dbReference type="ARBA" id="ARBA00001935"/>
    </source>
</evidence>
<comment type="caution">
    <text evidence="13">The sequence shown here is derived from an EMBL/GenBank/DDBJ whole genome shotgun (WGS) entry which is preliminary data.</text>
</comment>
<dbReference type="PANTHER" id="PTHR11709">
    <property type="entry name" value="MULTI-COPPER OXIDASE"/>
    <property type="match status" value="1"/>
</dbReference>
<dbReference type="InterPro" id="IPR008972">
    <property type="entry name" value="Cupredoxin"/>
</dbReference>
<dbReference type="Pfam" id="PF00394">
    <property type="entry name" value="Cu-oxidase"/>
    <property type="match status" value="1"/>
</dbReference>
<accession>A0ABR3TAA0</accession>
<evidence type="ECO:0000256" key="3">
    <source>
        <dbReference type="ARBA" id="ARBA00010609"/>
    </source>
</evidence>
<organism evidence="13 14">
    <name type="scientific">Neofusicoccum ribis</name>
    <dbReference type="NCBI Taxonomy" id="45134"/>
    <lineage>
        <taxon>Eukaryota</taxon>
        <taxon>Fungi</taxon>
        <taxon>Dikarya</taxon>
        <taxon>Ascomycota</taxon>
        <taxon>Pezizomycotina</taxon>
        <taxon>Dothideomycetes</taxon>
        <taxon>Dothideomycetes incertae sedis</taxon>
        <taxon>Botryosphaeriales</taxon>
        <taxon>Botryosphaeriaceae</taxon>
        <taxon>Neofusicoccum</taxon>
    </lineage>
</organism>
<name>A0ABR3TAA0_9PEZI</name>
<evidence type="ECO:0000256" key="7">
    <source>
        <dbReference type="ARBA" id="ARBA00023185"/>
    </source>
</evidence>
<feature type="chain" id="PRO_5047286523" description="laccase" evidence="9">
    <location>
        <begin position="24"/>
        <end position="761"/>
    </location>
</feature>
<comment type="catalytic activity">
    <reaction evidence="1">
        <text>4 hydroquinone + O2 = 4 benzosemiquinone + 2 H2O</text>
        <dbReference type="Rhea" id="RHEA:11276"/>
        <dbReference type="ChEBI" id="CHEBI:15377"/>
        <dbReference type="ChEBI" id="CHEBI:15379"/>
        <dbReference type="ChEBI" id="CHEBI:17594"/>
        <dbReference type="ChEBI" id="CHEBI:17977"/>
        <dbReference type="EC" id="1.10.3.2"/>
    </reaction>
</comment>
<keyword evidence="9" id="KW-0732">Signal</keyword>
<feature type="signal peptide" evidence="9">
    <location>
        <begin position="1"/>
        <end position="23"/>
    </location>
</feature>
<dbReference type="InterPro" id="IPR011706">
    <property type="entry name" value="Cu-oxidase_C"/>
</dbReference>
<dbReference type="InterPro" id="IPR011707">
    <property type="entry name" value="Cu-oxidase-like_N"/>
</dbReference>
<gene>
    <name evidence="13" type="primary">lcc1_1</name>
    <name evidence="13" type="ORF">SLS56_001283</name>
</gene>
<evidence type="ECO:0000256" key="5">
    <source>
        <dbReference type="ARBA" id="ARBA00023008"/>
    </source>
</evidence>
<proteinExistence type="inferred from homology"/>
<dbReference type="Pfam" id="PF07731">
    <property type="entry name" value="Cu-oxidase_2"/>
    <property type="match status" value="1"/>
</dbReference>
<keyword evidence="14" id="KW-1185">Reference proteome</keyword>
<evidence type="ECO:0000313" key="14">
    <source>
        <dbReference type="Proteomes" id="UP001521116"/>
    </source>
</evidence>
<dbReference type="CDD" id="cd13854">
    <property type="entry name" value="CuRO_1_MaLCC_like"/>
    <property type="match status" value="1"/>
</dbReference>
<evidence type="ECO:0000256" key="6">
    <source>
        <dbReference type="ARBA" id="ARBA00023180"/>
    </source>
</evidence>
<evidence type="ECO:0000259" key="12">
    <source>
        <dbReference type="Pfam" id="PF07732"/>
    </source>
</evidence>
<keyword evidence="5" id="KW-0186">Copper</keyword>
<protein>
    <recommendedName>
        <fullName evidence="4">laccase</fullName>
        <ecNumber evidence="4">1.10.3.2</ecNumber>
    </recommendedName>
</protein>
<dbReference type="SUPFAM" id="SSF49503">
    <property type="entry name" value="Cupredoxins"/>
    <property type="match status" value="3"/>
</dbReference>
<keyword evidence="6" id="KW-0325">Glycoprotein</keyword>
<evidence type="ECO:0000256" key="1">
    <source>
        <dbReference type="ARBA" id="ARBA00000349"/>
    </source>
</evidence>
<feature type="domain" description="Plastocyanin-like" evidence="10">
    <location>
        <begin position="381"/>
        <end position="526"/>
    </location>
</feature>
<evidence type="ECO:0000256" key="4">
    <source>
        <dbReference type="ARBA" id="ARBA00012297"/>
    </source>
</evidence>
<dbReference type="Gene3D" id="2.60.40.420">
    <property type="entry name" value="Cupredoxins - blue copper proteins"/>
    <property type="match status" value="3"/>
</dbReference>
<dbReference type="CDD" id="cd13901">
    <property type="entry name" value="CuRO_3_MaLCC_like"/>
    <property type="match status" value="1"/>
</dbReference>
<evidence type="ECO:0000313" key="13">
    <source>
        <dbReference type="EMBL" id="KAL1636303.1"/>
    </source>
</evidence>
<reference evidence="13 14" key="1">
    <citation type="submission" date="2024-02" db="EMBL/GenBank/DDBJ databases">
        <title>De novo assembly and annotation of 12 fungi associated with fruit tree decline syndrome in Ontario, Canada.</title>
        <authorList>
            <person name="Sulman M."/>
            <person name="Ellouze W."/>
            <person name="Ilyukhin E."/>
        </authorList>
    </citation>
    <scope>NUCLEOTIDE SEQUENCE [LARGE SCALE GENOMIC DNA]</scope>
    <source>
        <strain evidence="13 14">M1-105</strain>
    </source>
</reference>
<feature type="compositionally biased region" description="Low complexity" evidence="8">
    <location>
        <begin position="36"/>
        <end position="71"/>
    </location>
</feature>
<dbReference type="CDD" id="cd13880">
    <property type="entry name" value="CuRO_2_MaLCC_like"/>
    <property type="match status" value="1"/>
</dbReference>
<sequence>MRLDKSFLIGGFAVLAVGQTLSAAEPEDLSNSVTTIPSSTIEEPSQSSSVTLTSSHHASKNTTAAKASKVSTHVTTVTETVALSLVLDVLDMSVRVASPPPSSSKKSKHSSSSHKPSSSTPRSRGGVTGLTTTTATVTSTVSQRFVLGTTTTSESSKDTVQHLHPRTIGLGSLGIGSLFHGGSAPSNPLAQVGEAIDNLNLPIPKLGCLFSKDARNCWRENFNILTDFDALFPTSGKTVTVGSSQEDDMHHYDLEITNTTMAPDGVERLIMAVNGQYPGPTLIANWGDTMVVNVKNSLEYNGTGLHFHGLRQFESNGADGTNGITECPIAPGQTKTYTFKCTQHGSSWYHSHYSVQYSDGVLGGIIINGPADANYDEDLGVYMLSDWYYTPSFALAEAAKHSTTGPPKADNGLINGTMKSPDGTLGAYSQIHVEKGQRYRLRVMNTGTNDHYHFSIDGHNMTVIASDFVPVVPFTTSSISLGVGQRYDVIITADQEIDNYWMRSDPDVDCSVNNNAGNIKAILRYNMAAASSEPASTRHAEIPSACEDMAVTPTVANTVPSDGFADAVQGLEMSVNITQQNGPLIHWYINGSAMDIDWSYPTVQYVLDGNTSSFPSEINLVQLDEADQWYYFVLQTAQGSPVNLPHPIHLHGHDFYVLGAGPGLWDGNIDSLQFDNPPRRDTAMLPAGGYLILAFPADNPGAWLMHCHIPFHVGQGFSLQFLERQNEIEGTMDVDAYSSGCATWKEYYDGTQVYSQTDSGL</sequence>
<dbReference type="PANTHER" id="PTHR11709:SF87">
    <property type="entry name" value="LACCASE"/>
    <property type="match status" value="1"/>
</dbReference>
<dbReference type="EC" id="1.10.3.2" evidence="4"/>
<keyword evidence="7" id="KW-0439">Lignin degradation</keyword>
<comment type="similarity">
    <text evidence="3">Belongs to the multicopper oxidase family.</text>
</comment>
<feature type="domain" description="Plastocyanin-like" evidence="12">
    <location>
        <begin position="256"/>
        <end position="371"/>
    </location>
</feature>
<feature type="compositionally biased region" description="Low complexity" evidence="8">
    <location>
        <begin position="113"/>
        <end position="134"/>
    </location>
</feature>
<evidence type="ECO:0000256" key="9">
    <source>
        <dbReference type="SAM" id="SignalP"/>
    </source>
</evidence>
<dbReference type="Pfam" id="PF07732">
    <property type="entry name" value="Cu-oxidase_3"/>
    <property type="match status" value="1"/>
</dbReference>
<feature type="region of interest" description="Disordered" evidence="8">
    <location>
        <begin position="96"/>
        <end position="134"/>
    </location>
</feature>